<evidence type="ECO:0000313" key="3">
    <source>
        <dbReference type="EMBL" id="GAA5059210.1"/>
    </source>
</evidence>
<name>A0ABP9KL59_9NOCA</name>
<feature type="domain" description="Peptidase S9 prolyl oligopeptidase catalytic" evidence="2">
    <location>
        <begin position="127"/>
        <end position="267"/>
    </location>
</feature>
<evidence type="ECO:0000313" key="4">
    <source>
        <dbReference type="Proteomes" id="UP001500603"/>
    </source>
</evidence>
<gene>
    <name evidence="3" type="ORF">GCM10023318_39480</name>
</gene>
<keyword evidence="1" id="KW-0732">Signal</keyword>
<dbReference type="InterPro" id="IPR001375">
    <property type="entry name" value="Peptidase_S9_cat"/>
</dbReference>
<accession>A0ABP9KL59</accession>
<keyword evidence="4" id="KW-1185">Reference proteome</keyword>
<dbReference type="Gene3D" id="3.40.50.1820">
    <property type="entry name" value="alpha/beta hydrolase"/>
    <property type="match status" value="1"/>
</dbReference>
<comment type="caution">
    <text evidence="3">The sequence shown here is derived from an EMBL/GenBank/DDBJ whole genome shotgun (WGS) entry which is preliminary data.</text>
</comment>
<protein>
    <recommendedName>
        <fullName evidence="2">Peptidase S9 prolyl oligopeptidase catalytic domain-containing protein</fullName>
    </recommendedName>
</protein>
<dbReference type="EMBL" id="BAABJM010000003">
    <property type="protein sequence ID" value="GAA5059210.1"/>
    <property type="molecule type" value="Genomic_DNA"/>
</dbReference>
<dbReference type="Pfam" id="PF00326">
    <property type="entry name" value="Peptidase_S9"/>
    <property type="match status" value="1"/>
</dbReference>
<proteinExistence type="predicted"/>
<dbReference type="SUPFAM" id="SSF53474">
    <property type="entry name" value="alpha/beta-Hydrolases"/>
    <property type="match status" value="1"/>
</dbReference>
<dbReference type="Proteomes" id="UP001500603">
    <property type="component" value="Unassembled WGS sequence"/>
</dbReference>
<organism evidence="3 4">
    <name type="scientific">Nocardia callitridis</name>
    <dbReference type="NCBI Taxonomy" id="648753"/>
    <lineage>
        <taxon>Bacteria</taxon>
        <taxon>Bacillati</taxon>
        <taxon>Actinomycetota</taxon>
        <taxon>Actinomycetes</taxon>
        <taxon>Mycobacteriales</taxon>
        <taxon>Nocardiaceae</taxon>
        <taxon>Nocardia</taxon>
    </lineage>
</organism>
<dbReference type="InterPro" id="IPR029058">
    <property type="entry name" value="AB_hydrolase_fold"/>
</dbReference>
<evidence type="ECO:0000256" key="1">
    <source>
        <dbReference type="SAM" id="SignalP"/>
    </source>
</evidence>
<sequence>MQSMRRAELILTACGALLSVFVTTLAAPVVSARPDCGTQVATVPVTLTVDGEAATGLVYEPYRCEPGDLPPRDLVVSVHGHDSSAASNAEYQISIARRTETPILAMDLRSATGTWRTGEWNLWAGWRDVVEATRWYRGEHPEIAKTVLWGGSQGGIVSGLAAAYAPDGLFDYWVDNYGPADDFTSWLAGAQADPALPTQIERDAGGCTPLECPLAYAERSPALLADRIHVRRTFLVHGTGDAVVPYVTSLEMRAALAAAGRPVSMYTIVSGTDLQGAVVPGDHSIGPAYFEGGCVVERLLDDSEPLDGPDKDYFVDVARGVRTAPPAPPNAKCAA</sequence>
<feature type="signal peptide" evidence="1">
    <location>
        <begin position="1"/>
        <end position="26"/>
    </location>
</feature>
<reference evidence="4" key="1">
    <citation type="journal article" date="2019" name="Int. J. Syst. Evol. Microbiol.">
        <title>The Global Catalogue of Microorganisms (GCM) 10K type strain sequencing project: providing services to taxonomists for standard genome sequencing and annotation.</title>
        <authorList>
            <consortium name="The Broad Institute Genomics Platform"/>
            <consortium name="The Broad Institute Genome Sequencing Center for Infectious Disease"/>
            <person name="Wu L."/>
            <person name="Ma J."/>
        </authorList>
    </citation>
    <scope>NUCLEOTIDE SEQUENCE [LARGE SCALE GENOMIC DNA]</scope>
    <source>
        <strain evidence="4">JCM 18298</strain>
    </source>
</reference>
<evidence type="ECO:0000259" key="2">
    <source>
        <dbReference type="Pfam" id="PF00326"/>
    </source>
</evidence>
<feature type="chain" id="PRO_5047319999" description="Peptidase S9 prolyl oligopeptidase catalytic domain-containing protein" evidence="1">
    <location>
        <begin position="27"/>
        <end position="335"/>
    </location>
</feature>